<dbReference type="AlphaFoldDB" id="A0A9X9LK93"/>
<feature type="non-terminal residue" evidence="1">
    <location>
        <position position="41"/>
    </location>
</feature>
<organism evidence="1 2">
    <name type="scientific">Gulo gulo</name>
    <name type="common">Wolverine</name>
    <name type="synonym">Gluton</name>
    <dbReference type="NCBI Taxonomy" id="48420"/>
    <lineage>
        <taxon>Eukaryota</taxon>
        <taxon>Metazoa</taxon>
        <taxon>Chordata</taxon>
        <taxon>Craniata</taxon>
        <taxon>Vertebrata</taxon>
        <taxon>Euteleostomi</taxon>
        <taxon>Mammalia</taxon>
        <taxon>Eutheria</taxon>
        <taxon>Laurasiatheria</taxon>
        <taxon>Carnivora</taxon>
        <taxon>Caniformia</taxon>
        <taxon>Musteloidea</taxon>
        <taxon>Mustelidae</taxon>
        <taxon>Guloninae</taxon>
        <taxon>Gulo</taxon>
    </lineage>
</organism>
<keyword evidence="2" id="KW-1185">Reference proteome</keyword>
<evidence type="ECO:0000313" key="1">
    <source>
        <dbReference type="EMBL" id="VCW70421.1"/>
    </source>
</evidence>
<reference evidence="1 2" key="1">
    <citation type="submission" date="2018-10" db="EMBL/GenBank/DDBJ databases">
        <authorList>
            <person name="Ekblom R."/>
            <person name="Jareborg N."/>
        </authorList>
    </citation>
    <scope>NUCLEOTIDE SEQUENCE [LARGE SCALE GENOMIC DNA]</scope>
    <source>
        <tissue evidence="1">Muscle</tissue>
    </source>
</reference>
<dbReference type="Proteomes" id="UP000269945">
    <property type="component" value="Unassembled WGS sequence"/>
</dbReference>
<accession>A0A9X9LK93</accession>
<dbReference type="EMBL" id="CYRY02005891">
    <property type="protein sequence ID" value="VCW70421.1"/>
    <property type="molecule type" value="Genomic_DNA"/>
</dbReference>
<name>A0A9X9LK93_GULGU</name>
<gene>
    <name evidence="1" type="ORF">BN2614_LOCUS2</name>
</gene>
<comment type="caution">
    <text evidence="1">The sequence shown here is derived from an EMBL/GenBank/DDBJ whole genome shotgun (WGS) entry which is preliminary data.</text>
</comment>
<protein>
    <submittedName>
        <fullName evidence="1">Uncharacterized protein</fullName>
    </submittedName>
</protein>
<sequence length="41" mass="4980">MLVIIFKDNEFRNFNILFQRPKPNLEARNCCSISFFNNKRT</sequence>
<proteinExistence type="predicted"/>
<evidence type="ECO:0000313" key="2">
    <source>
        <dbReference type="Proteomes" id="UP000269945"/>
    </source>
</evidence>